<dbReference type="InterPro" id="IPR050164">
    <property type="entry name" value="Peptidase_C19"/>
</dbReference>
<comment type="catalytic activity">
    <reaction evidence="1">
        <text>Thiol-dependent hydrolysis of ester, thioester, amide, peptide and isopeptide bonds formed by the C-terminal Gly of ubiquitin (a 76-residue protein attached to proteins as an intracellular targeting signal).</text>
        <dbReference type="EC" id="3.4.19.12"/>
    </reaction>
</comment>
<dbReference type="Gene3D" id="6.10.20.180">
    <property type="match status" value="1"/>
</dbReference>
<evidence type="ECO:0000259" key="10">
    <source>
        <dbReference type="PROSITE" id="PS50802"/>
    </source>
</evidence>
<evidence type="ECO:0000256" key="2">
    <source>
        <dbReference type="ARBA" id="ARBA00005427"/>
    </source>
</evidence>
<dbReference type="PANTHER" id="PTHR24006:SF687">
    <property type="entry name" value="UBIQUITIN CARBOXYL-TERMINAL HYDROLASE 10"/>
    <property type="match status" value="1"/>
</dbReference>
<dbReference type="AlphaFoldDB" id="A0AA36CUM4"/>
<dbReference type="PROSITE" id="PS00973">
    <property type="entry name" value="USP_2"/>
    <property type="match status" value="1"/>
</dbReference>
<dbReference type="GO" id="GO:0005634">
    <property type="term" value="C:nucleus"/>
    <property type="evidence" value="ECO:0007669"/>
    <property type="project" value="TreeGrafter"/>
</dbReference>
<feature type="domain" description="USP" evidence="9">
    <location>
        <begin position="342"/>
        <end position="1087"/>
    </location>
</feature>
<dbReference type="GO" id="GO:0006508">
    <property type="term" value="P:proteolysis"/>
    <property type="evidence" value="ECO:0007669"/>
    <property type="project" value="UniProtKB-KW"/>
</dbReference>
<dbReference type="GO" id="GO:0016579">
    <property type="term" value="P:protein deubiquitination"/>
    <property type="evidence" value="ECO:0007669"/>
    <property type="project" value="InterPro"/>
</dbReference>
<sequence length="1108" mass="123645">MVDAEKRNEPRRTHDVVLERNQRLLFDEEGIHHFCVKGGATTRIVCKRSAVKSINYQPLRHTIDIDTGRGLKPFKTCRALGVAHIKAAVEGACRAFGYILVEKAPSKPPSAVPGDALFDSPRSAKERSAPIRGRTASPERAGTDFGSVIGLKSPSPTRTMQARPERGLTPQNGNKRSYMDTVLKPTSIQEEIRSSTPPRWNVFDKENQRPDLNKIKNKIGNPSYLSLKPNLHSPLQKSFLPEIREERQREPRKITTAQSPKTTKNPTKTLARFNKYSKVTSAYYVDAAARAVCERSKGDIILRIAATIPSDRRATAKKELAQPDKRPRIATSPVPSHQFDYKGLVNPHNHCYLNSVLQIVCTRPLFASRVLAAIGMVGSEAPNHLSPIFHTLEELCTRLPMSPKQAAIFHNNLSPVRVEELSNLLDYLGKNYCNTFLENNGRAQHDAQELYGCLIDALYEQCEGKRPKNFLATKADDSIAENTKSELVTALESAEASADVDESKVDDVATQDSDEVPDSQEPPPPTPHAVDPNIDQTAIEPSVATSPQLSDGPIAKRISTGAPILSGALNPAKLFQFEHVTSKTCAACGKARASEVAPDWHLMLPIPTSGVYDPEKEKLPVQYLLDRKFAEEEIEVKCETCNGTDNVHIAKLRLREFPTYLMLMIVRYNGGMNRLPHELIINETINMSRYLDEGPAPKQRTIVDLDGTDDRFSVGSQQNSPADFSDEEVTPTCAKRKRTDDSFNMFSEDDDGAGKETQKRARYDKPGEKSPSTDPPTREELIKSFAAFCIPKFDDLWEEWTSKCFAEPGNGVVGISTPEGMATYTFRPPPSLFYTNVSRAFNCFGSTEALRSELGATKCFAPTDQVVETKSIDGDGNCLFRALSYWIAGKEDMYRRVRKILCAFLRLHSKSFEGFLTPHETMEDHLTAMEADAAWGGQTELAAAATLFSINIFTLVEKRWRVFRPLFKWDRTQNITSLKLTDHTHHAFYLINQYSCHFDVITDIKTATGKPEHMYTLVGVANHSGRSLQSGHYTAAVRQLLPKSSGELAETWLTCNDEYINVENDLQAALNARNSPRNAYLLLYRRGDITAEGESEELEQYVKEHSGC</sequence>
<evidence type="ECO:0000256" key="8">
    <source>
        <dbReference type="SAM" id="MobiDB-lite"/>
    </source>
</evidence>
<organism evidence="11 12">
    <name type="scientific">Mesorhabditis spiculigera</name>
    <dbReference type="NCBI Taxonomy" id="96644"/>
    <lineage>
        <taxon>Eukaryota</taxon>
        <taxon>Metazoa</taxon>
        <taxon>Ecdysozoa</taxon>
        <taxon>Nematoda</taxon>
        <taxon>Chromadorea</taxon>
        <taxon>Rhabditida</taxon>
        <taxon>Rhabditina</taxon>
        <taxon>Rhabditomorpha</taxon>
        <taxon>Rhabditoidea</taxon>
        <taxon>Rhabditidae</taxon>
        <taxon>Mesorhabditinae</taxon>
        <taxon>Mesorhabditis</taxon>
    </lineage>
</organism>
<feature type="region of interest" description="Disordered" evidence="8">
    <location>
        <begin position="491"/>
        <end position="533"/>
    </location>
</feature>
<evidence type="ECO:0000259" key="9">
    <source>
        <dbReference type="PROSITE" id="PS50235"/>
    </source>
</evidence>
<keyword evidence="12" id="KW-1185">Reference proteome</keyword>
<dbReference type="EC" id="3.4.19.12" evidence="3"/>
<feature type="domain" description="OTU" evidence="10">
    <location>
        <begin position="867"/>
        <end position="1004"/>
    </location>
</feature>
<evidence type="ECO:0000256" key="1">
    <source>
        <dbReference type="ARBA" id="ARBA00000707"/>
    </source>
</evidence>
<feature type="region of interest" description="Disordered" evidence="8">
    <location>
        <begin position="245"/>
        <end position="267"/>
    </location>
</feature>
<dbReference type="InterPro" id="IPR038765">
    <property type="entry name" value="Papain-like_cys_pep_sf"/>
</dbReference>
<feature type="region of interest" description="Disordered" evidence="8">
    <location>
        <begin position="106"/>
        <end position="178"/>
    </location>
</feature>
<evidence type="ECO:0000256" key="6">
    <source>
        <dbReference type="ARBA" id="ARBA00022801"/>
    </source>
</evidence>
<dbReference type="PROSITE" id="PS50235">
    <property type="entry name" value="USP_3"/>
    <property type="match status" value="1"/>
</dbReference>
<dbReference type="InterPro" id="IPR018200">
    <property type="entry name" value="USP_CS"/>
</dbReference>
<feature type="compositionally biased region" description="Basic and acidic residues" evidence="8">
    <location>
        <begin position="752"/>
        <end position="768"/>
    </location>
</feature>
<feature type="compositionally biased region" description="Polar residues" evidence="8">
    <location>
        <begin position="255"/>
        <end position="267"/>
    </location>
</feature>
<dbReference type="PANTHER" id="PTHR24006">
    <property type="entry name" value="UBIQUITIN CARBOXYL-TERMINAL HYDROLASE"/>
    <property type="match status" value="1"/>
</dbReference>
<dbReference type="Proteomes" id="UP001177023">
    <property type="component" value="Unassembled WGS sequence"/>
</dbReference>
<dbReference type="InterPro" id="IPR028889">
    <property type="entry name" value="USP"/>
</dbReference>
<dbReference type="GO" id="GO:0005829">
    <property type="term" value="C:cytosol"/>
    <property type="evidence" value="ECO:0007669"/>
    <property type="project" value="TreeGrafter"/>
</dbReference>
<name>A0AA36CUM4_9BILA</name>
<gene>
    <name evidence="11" type="ORF">MSPICULIGERA_LOCUS13640</name>
</gene>
<dbReference type="Gene3D" id="3.90.70.10">
    <property type="entry name" value="Cysteine proteinases"/>
    <property type="match status" value="2"/>
</dbReference>
<evidence type="ECO:0000313" key="11">
    <source>
        <dbReference type="EMBL" id="CAJ0575329.1"/>
    </source>
</evidence>
<feature type="non-terminal residue" evidence="11">
    <location>
        <position position="1"/>
    </location>
</feature>
<comment type="similarity">
    <text evidence="2">Belongs to the peptidase C19 family. USP10 subfamily.</text>
</comment>
<keyword evidence="7" id="KW-0788">Thiol protease</keyword>
<protein>
    <recommendedName>
        <fullName evidence="3">ubiquitinyl hydrolase 1</fullName>
        <ecNumber evidence="3">3.4.19.12</ecNumber>
    </recommendedName>
</protein>
<comment type="caution">
    <text evidence="11">The sequence shown here is derived from an EMBL/GenBank/DDBJ whole genome shotgun (WGS) entry which is preliminary data.</text>
</comment>
<dbReference type="SUPFAM" id="SSF54001">
    <property type="entry name" value="Cysteine proteinases"/>
    <property type="match status" value="2"/>
</dbReference>
<keyword evidence="6" id="KW-0378">Hydrolase</keyword>
<accession>A0AA36CUM4</accession>
<evidence type="ECO:0000256" key="3">
    <source>
        <dbReference type="ARBA" id="ARBA00012759"/>
    </source>
</evidence>
<evidence type="ECO:0000256" key="5">
    <source>
        <dbReference type="ARBA" id="ARBA00022786"/>
    </source>
</evidence>
<dbReference type="InterPro" id="IPR003323">
    <property type="entry name" value="OTU_dom"/>
</dbReference>
<dbReference type="CDD" id="cd22755">
    <property type="entry name" value="OTU_CeDUB-like"/>
    <property type="match status" value="1"/>
</dbReference>
<reference evidence="11" key="1">
    <citation type="submission" date="2023-06" db="EMBL/GenBank/DDBJ databases">
        <authorList>
            <person name="Delattre M."/>
        </authorList>
    </citation>
    <scope>NUCLEOTIDE SEQUENCE</scope>
    <source>
        <strain evidence="11">AF72</strain>
    </source>
</reference>
<dbReference type="EMBL" id="CATQJA010002637">
    <property type="protein sequence ID" value="CAJ0575329.1"/>
    <property type="molecule type" value="Genomic_DNA"/>
</dbReference>
<feature type="region of interest" description="Disordered" evidence="8">
    <location>
        <begin position="708"/>
        <end position="777"/>
    </location>
</feature>
<dbReference type="Pfam" id="PF00443">
    <property type="entry name" value="UCH"/>
    <property type="match status" value="1"/>
</dbReference>
<keyword evidence="4" id="KW-0645">Protease</keyword>
<dbReference type="CDD" id="cd02257">
    <property type="entry name" value="Peptidase_C19"/>
    <property type="match status" value="1"/>
</dbReference>
<keyword evidence="5" id="KW-0833">Ubl conjugation pathway</keyword>
<dbReference type="PROSITE" id="PS50802">
    <property type="entry name" value="OTU"/>
    <property type="match status" value="1"/>
</dbReference>
<proteinExistence type="inferred from homology"/>
<dbReference type="GO" id="GO:0004843">
    <property type="term" value="F:cysteine-type deubiquitinase activity"/>
    <property type="evidence" value="ECO:0007669"/>
    <property type="project" value="UniProtKB-EC"/>
</dbReference>
<evidence type="ECO:0000313" key="12">
    <source>
        <dbReference type="Proteomes" id="UP001177023"/>
    </source>
</evidence>
<dbReference type="InterPro" id="IPR001394">
    <property type="entry name" value="Peptidase_C19_UCH"/>
</dbReference>
<evidence type="ECO:0000256" key="4">
    <source>
        <dbReference type="ARBA" id="ARBA00022670"/>
    </source>
</evidence>
<evidence type="ECO:0000256" key="7">
    <source>
        <dbReference type="ARBA" id="ARBA00022807"/>
    </source>
</evidence>